<protein>
    <submittedName>
        <fullName evidence="1">Uncharacterized protein</fullName>
    </submittedName>
</protein>
<evidence type="ECO:0000313" key="1">
    <source>
        <dbReference type="EMBL" id="QHT10726.1"/>
    </source>
</evidence>
<sequence>MDDKGAYFISMEGKFYTLIYIKTNTLSNYPKDKVFIVYIDEDGIDYVCDGILSYEDFEESFKFYDVYYSHELSARELYDGFKNKFQYPLEFYERWKVMVEGQLKI</sequence>
<reference evidence="1" key="1">
    <citation type="journal article" date="2020" name="Nature">
        <title>Giant virus diversity and host interactions through global metagenomics.</title>
        <authorList>
            <person name="Schulz F."/>
            <person name="Roux S."/>
            <person name="Paez-Espino D."/>
            <person name="Jungbluth S."/>
            <person name="Walsh D.A."/>
            <person name="Denef V.J."/>
            <person name="McMahon K.D."/>
            <person name="Konstantinidis K.T."/>
            <person name="Eloe-Fadrosh E.A."/>
            <person name="Kyrpides N.C."/>
            <person name="Woyke T."/>
        </authorList>
    </citation>
    <scope>NUCLEOTIDE SEQUENCE</scope>
    <source>
        <strain evidence="1">GVMAG-M-3300023174-107</strain>
    </source>
</reference>
<proteinExistence type="predicted"/>
<dbReference type="EMBL" id="MN739525">
    <property type="protein sequence ID" value="QHT10726.1"/>
    <property type="molecule type" value="Genomic_DNA"/>
</dbReference>
<organism evidence="1">
    <name type="scientific">viral metagenome</name>
    <dbReference type="NCBI Taxonomy" id="1070528"/>
    <lineage>
        <taxon>unclassified sequences</taxon>
        <taxon>metagenomes</taxon>
        <taxon>organismal metagenomes</taxon>
    </lineage>
</organism>
<dbReference type="AlphaFoldDB" id="A0A6C0D0Y6"/>
<accession>A0A6C0D0Y6</accession>
<name>A0A6C0D0Y6_9ZZZZ</name>